<evidence type="ECO:0000256" key="4">
    <source>
        <dbReference type="PROSITE-ProRule" id="PRU01052"/>
    </source>
</evidence>
<evidence type="ECO:0000313" key="9">
    <source>
        <dbReference type="Proteomes" id="UP000218231"/>
    </source>
</evidence>
<dbReference type="SUPFAM" id="SSF52540">
    <property type="entry name" value="P-loop containing nucleoside triphosphate hydrolases"/>
    <property type="match status" value="1"/>
</dbReference>
<evidence type="ECO:0000313" key="8">
    <source>
        <dbReference type="EMBL" id="PAV73795.1"/>
    </source>
</evidence>
<dbReference type="EMBL" id="LIAE01008512">
    <property type="protein sequence ID" value="PAV73795.1"/>
    <property type="molecule type" value="Genomic_DNA"/>
</dbReference>
<dbReference type="FunFam" id="3.40.50.300:FF:003207">
    <property type="entry name" value="ATLastiN (Endoplasmic reticulum GTPase) related"/>
    <property type="match status" value="1"/>
</dbReference>
<evidence type="ECO:0000256" key="1">
    <source>
        <dbReference type="ARBA" id="ARBA00022741"/>
    </source>
</evidence>
<evidence type="ECO:0000256" key="2">
    <source>
        <dbReference type="ARBA" id="ARBA00022801"/>
    </source>
</evidence>
<evidence type="ECO:0000259" key="7">
    <source>
        <dbReference type="PROSITE" id="PS51715"/>
    </source>
</evidence>
<keyword evidence="6" id="KW-0812">Transmembrane</keyword>
<dbReference type="InterPro" id="IPR036543">
    <property type="entry name" value="Guanylate-bd_C_sf"/>
</dbReference>
<keyword evidence="6" id="KW-1133">Transmembrane helix</keyword>
<dbReference type="SUPFAM" id="SSF48340">
    <property type="entry name" value="Interferon-induced guanylate-binding protein 1 (GBP1), C-terminal domain"/>
    <property type="match status" value="1"/>
</dbReference>
<sequence length="484" mass="54766">MDVVVDHRQGDAHRQDGHSGERNCGIADEACVIISVAGAFRKGKSFLLNCFLEYLYNLQKSQQADVPMEWLMDDCQLHGFHWRSGTKRDTIGIWMWGEPIMIESASGENIAMDTQGTFDNNSTYQQCMTIFALSTLISSCQIYNLVDNIQEDNLQHLSLFVEYGRMALRDVGDFGKPFQTLCFCVRDFKSPEEYDYGQFGGKRYLDSVLEIRDDQPEELRSVREHLMECFNDIICFLMPHPGHRVAERQSFRGHAKDMRPVFREEVRRIVPAMCDPENLKPKSVNGKTLTCRKMIQYIKEYVAHFDGNTMPEPLNILNANAKLLCMEAAHDAKIAYCKGMDRSTQHPRHMSEKRLLEAHIKHGIIALNIYDKCPKLGATEIRPKMLERLQEDINAELERYKRLNEAKRVTGCASAMTACGDSVLLGIGIGGAAGGTIAVTALALQTGLVSAGIVAIPISLTTLFFIWTYVWTKPHIERLISKNE</sequence>
<dbReference type="InterPro" id="IPR030386">
    <property type="entry name" value="G_GB1_RHD3_dom"/>
</dbReference>
<evidence type="ECO:0000256" key="5">
    <source>
        <dbReference type="SAM" id="MobiDB-lite"/>
    </source>
</evidence>
<dbReference type="PROSITE" id="PS51715">
    <property type="entry name" value="G_GB1_RHD3"/>
    <property type="match status" value="1"/>
</dbReference>
<dbReference type="InterPro" id="IPR015894">
    <property type="entry name" value="Guanylate-bd_N"/>
</dbReference>
<dbReference type="OrthoDB" id="7788754at2759"/>
<dbReference type="AlphaFoldDB" id="A0A2A2KIP0"/>
<organism evidence="8 9">
    <name type="scientific">Diploscapter pachys</name>
    <dbReference type="NCBI Taxonomy" id="2018661"/>
    <lineage>
        <taxon>Eukaryota</taxon>
        <taxon>Metazoa</taxon>
        <taxon>Ecdysozoa</taxon>
        <taxon>Nematoda</taxon>
        <taxon>Chromadorea</taxon>
        <taxon>Rhabditida</taxon>
        <taxon>Rhabditina</taxon>
        <taxon>Rhabditomorpha</taxon>
        <taxon>Rhabditoidea</taxon>
        <taxon>Rhabditidae</taxon>
        <taxon>Diploscapter</taxon>
    </lineage>
</organism>
<keyword evidence="3" id="KW-0342">GTP-binding</keyword>
<feature type="transmembrane region" description="Helical" evidence="6">
    <location>
        <begin position="423"/>
        <end position="444"/>
    </location>
</feature>
<evidence type="ECO:0000256" key="6">
    <source>
        <dbReference type="SAM" id="Phobius"/>
    </source>
</evidence>
<proteinExistence type="inferred from homology"/>
<dbReference type="GO" id="GO:0005525">
    <property type="term" value="F:GTP binding"/>
    <property type="evidence" value="ECO:0007669"/>
    <property type="project" value="UniProtKB-KW"/>
</dbReference>
<dbReference type="Gene3D" id="3.40.50.300">
    <property type="entry name" value="P-loop containing nucleotide triphosphate hydrolases"/>
    <property type="match status" value="1"/>
</dbReference>
<keyword evidence="1" id="KW-0547">Nucleotide-binding</keyword>
<feature type="domain" description="GB1/RHD3-type G" evidence="7">
    <location>
        <begin position="28"/>
        <end position="278"/>
    </location>
</feature>
<dbReference type="Gene3D" id="1.20.58.420">
    <property type="entry name" value="AHSP"/>
    <property type="match status" value="1"/>
</dbReference>
<comment type="caution">
    <text evidence="8">The sequence shown here is derived from an EMBL/GenBank/DDBJ whole genome shotgun (WGS) entry which is preliminary data.</text>
</comment>
<comment type="similarity">
    <text evidence="4">Belongs to the TRAFAC class dynamin-like GTPase superfamily. GB1/RHD3 GTPase family.</text>
</comment>
<evidence type="ECO:0000256" key="3">
    <source>
        <dbReference type="ARBA" id="ARBA00023134"/>
    </source>
</evidence>
<keyword evidence="9" id="KW-1185">Reference proteome</keyword>
<protein>
    <recommendedName>
        <fullName evidence="7">GB1/RHD3-type G domain-containing protein</fullName>
    </recommendedName>
</protein>
<feature type="region of interest" description="Disordered" evidence="5">
    <location>
        <begin position="1"/>
        <end position="20"/>
    </location>
</feature>
<name>A0A2A2KIP0_9BILA</name>
<dbReference type="STRING" id="2018661.A0A2A2KIP0"/>
<feature type="transmembrane region" description="Helical" evidence="6">
    <location>
        <begin position="450"/>
        <end position="472"/>
    </location>
</feature>
<dbReference type="CDD" id="cd01851">
    <property type="entry name" value="GBP"/>
    <property type="match status" value="1"/>
</dbReference>
<dbReference type="InterPro" id="IPR027417">
    <property type="entry name" value="P-loop_NTPase"/>
</dbReference>
<dbReference type="FunFam" id="1.20.58.420:FF:000003">
    <property type="entry name" value="ATLastiN (Endoplasmic reticulum GTPase) related"/>
    <property type="match status" value="1"/>
</dbReference>
<dbReference type="PANTHER" id="PTHR10751">
    <property type="entry name" value="GUANYLATE BINDING PROTEIN"/>
    <property type="match status" value="1"/>
</dbReference>
<dbReference type="GO" id="GO:0003924">
    <property type="term" value="F:GTPase activity"/>
    <property type="evidence" value="ECO:0007669"/>
    <property type="project" value="InterPro"/>
</dbReference>
<dbReference type="Proteomes" id="UP000218231">
    <property type="component" value="Unassembled WGS sequence"/>
</dbReference>
<keyword evidence="6" id="KW-0472">Membrane</keyword>
<gene>
    <name evidence="8" type="ORF">WR25_20099</name>
</gene>
<accession>A0A2A2KIP0</accession>
<reference evidence="8 9" key="1">
    <citation type="journal article" date="2017" name="Curr. Biol.">
        <title>Genome architecture and evolution of a unichromosomal asexual nematode.</title>
        <authorList>
            <person name="Fradin H."/>
            <person name="Zegar C."/>
            <person name="Gutwein M."/>
            <person name="Lucas J."/>
            <person name="Kovtun M."/>
            <person name="Corcoran D."/>
            <person name="Baugh L.R."/>
            <person name="Kiontke K."/>
            <person name="Gunsalus K."/>
            <person name="Fitch D.H."/>
            <person name="Piano F."/>
        </authorList>
    </citation>
    <scope>NUCLEOTIDE SEQUENCE [LARGE SCALE GENOMIC DNA]</scope>
    <source>
        <strain evidence="8">PF1309</strain>
    </source>
</reference>
<dbReference type="Pfam" id="PF02263">
    <property type="entry name" value="GBP"/>
    <property type="match status" value="1"/>
</dbReference>
<keyword evidence="2" id="KW-0378">Hydrolase</keyword>